<organism evidence="2 3">
    <name type="scientific">Ilyomonas limi</name>
    <dbReference type="NCBI Taxonomy" id="2575867"/>
    <lineage>
        <taxon>Bacteria</taxon>
        <taxon>Pseudomonadati</taxon>
        <taxon>Bacteroidota</taxon>
        <taxon>Chitinophagia</taxon>
        <taxon>Chitinophagales</taxon>
        <taxon>Chitinophagaceae</taxon>
        <taxon>Ilyomonas</taxon>
    </lineage>
</organism>
<evidence type="ECO:0000256" key="1">
    <source>
        <dbReference type="SAM" id="SignalP"/>
    </source>
</evidence>
<dbReference type="AlphaFoldDB" id="A0A4V5UUG4"/>
<dbReference type="OrthoDB" id="626665at2"/>
<dbReference type="NCBIfam" id="TIGR03519">
    <property type="entry name" value="T9SS_PorP_fam"/>
    <property type="match status" value="1"/>
</dbReference>
<dbReference type="RefSeq" id="WP_137261593.1">
    <property type="nucleotide sequence ID" value="NZ_SZQL01000006.1"/>
</dbReference>
<accession>A0A4V5UUG4</accession>
<proteinExistence type="predicted"/>
<sequence>MRLLIIIALFANCTITSAQQRPYYTQYVLNTYIINPAVAGIENYTDIKVSHRHQWMGIDGAPITTYITIQGPVHKSTEKRESPTSFHPVGENPRGEQYWNDYTATDPHAGVGVTILNDKTGPLNRFSFTAAYAYHLPLTQKMSISGGISAGIQNMSLNTNKLYFGQNTGIDPAIAGTGTLHTWKPDINAGLWLYSAHFFTGIAAQNIVPASFAFDDDTVKKQSGRLVPHLFFTSGYRFLLTEDINFLPGIMIKYLQPGVVSYDFNAKCQYRDFLWIGASYRYKDGYAAMLGLNINNTFNISYAYDQTTSALKPVTGGSHEILIGFLIGNNWGDWCPRNVW</sequence>
<feature type="signal peptide" evidence="1">
    <location>
        <begin position="1"/>
        <end position="18"/>
    </location>
</feature>
<dbReference type="Proteomes" id="UP000305848">
    <property type="component" value="Unassembled WGS sequence"/>
</dbReference>
<keyword evidence="3" id="KW-1185">Reference proteome</keyword>
<keyword evidence="1" id="KW-0732">Signal</keyword>
<dbReference type="Pfam" id="PF11751">
    <property type="entry name" value="PorP_SprF"/>
    <property type="match status" value="1"/>
</dbReference>
<feature type="chain" id="PRO_5020368537" evidence="1">
    <location>
        <begin position="19"/>
        <end position="340"/>
    </location>
</feature>
<dbReference type="InterPro" id="IPR019861">
    <property type="entry name" value="PorP/SprF_Bacteroidetes"/>
</dbReference>
<dbReference type="EMBL" id="SZQL01000006">
    <property type="protein sequence ID" value="TKK68973.1"/>
    <property type="molecule type" value="Genomic_DNA"/>
</dbReference>
<evidence type="ECO:0000313" key="2">
    <source>
        <dbReference type="EMBL" id="TKK68973.1"/>
    </source>
</evidence>
<protein>
    <submittedName>
        <fullName evidence="2">Type IX secretion system membrane protein PorP/SprF</fullName>
    </submittedName>
</protein>
<evidence type="ECO:0000313" key="3">
    <source>
        <dbReference type="Proteomes" id="UP000305848"/>
    </source>
</evidence>
<name>A0A4V5UUG4_9BACT</name>
<comment type="caution">
    <text evidence="2">The sequence shown here is derived from an EMBL/GenBank/DDBJ whole genome shotgun (WGS) entry which is preliminary data.</text>
</comment>
<gene>
    <name evidence="2" type="ORF">FC093_09790</name>
</gene>
<reference evidence="2 3" key="1">
    <citation type="submission" date="2019-05" db="EMBL/GenBank/DDBJ databases">
        <title>Panacibacter sp. strain 17mud1-8 Genome sequencing and assembly.</title>
        <authorList>
            <person name="Chhetri G."/>
        </authorList>
    </citation>
    <scope>NUCLEOTIDE SEQUENCE [LARGE SCALE GENOMIC DNA]</scope>
    <source>
        <strain evidence="2 3">17mud1-8</strain>
    </source>
</reference>